<evidence type="ECO:0000313" key="6">
    <source>
        <dbReference type="EMBL" id="SFF95901.1"/>
    </source>
</evidence>
<feature type="transmembrane region" description="Helical" evidence="4">
    <location>
        <begin position="440"/>
        <end position="460"/>
    </location>
</feature>
<evidence type="ECO:0000256" key="1">
    <source>
        <dbReference type="ARBA" id="ARBA00022679"/>
    </source>
</evidence>
<evidence type="ECO:0000259" key="5">
    <source>
        <dbReference type="PROSITE" id="PS50109"/>
    </source>
</evidence>
<evidence type="ECO:0000256" key="2">
    <source>
        <dbReference type="ARBA" id="ARBA00022777"/>
    </source>
</evidence>
<keyword evidence="3" id="KW-0902">Two-component regulatory system</keyword>
<keyword evidence="1" id="KW-0808">Transferase</keyword>
<dbReference type="Gene3D" id="1.25.40.10">
    <property type="entry name" value="Tetratricopeptide repeat domain"/>
    <property type="match status" value="2"/>
</dbReference>
<keyword evidence="4" id="KW-1133">Transmembrane helix</keyword>
<dbReference type="PANTHER" id="PTHR24421:SF60">
    <property type="entry name" value="SENSOR HISTIDINE KINASE COMP"/>
    <property type="match status" value="1"/>
</dbReference>
<dbReference type="InterPro" id="IPR005467">
    <property type="entry name" value="His_kinase_dom"/>
</dbReference>
<dbReference type="Pfam" id="PF13424">
    <property type="entry name" value="TPR_12"/>
    <property type="match status" value="1"/>
</dbReference>
<keyword evidence="4" id="KW-0472">Membrane</keyword>
<accession>A0A1I2N3C8</accession>
<dbReference type="Proteomes" id="UP000199116">
    <property type="component" value="Unassembled WGS sequence"/>
</dbReference>
<dbReference type="PROSITE" id="PS50109">
    <property type="entry name" value="HIS_KIN"/>
    <property type="match status" value="1"/>
</dbReference>
<keyword evidence="7" id="KW-1185">Reference proteome</keyword>
<reference evidence="7" key="1">
    <citation type="submission" date="2016-10" db="EMBL/GenBank/DDBJ databases">
        <authorList>
            <person name="Varghese N."/>
            <person name="Submissions S."/>
        </authorList>
    </citation>
    <scope>NUCLEOTIDE SEQUENCE [LARGE SCALE GENOMIC DNA]</scope>
    <source>
        <strain evidence="7">DSM 23515</strain>
    </source>
</reference>
<dbReference type="AlphaFoldDB" id="A0A1I2N3C8"/>
<dbReference type="InterPro" id="IPR036890">
    <property type="entry name" value="HATPase_C_sf"/>
</dbReference>
<dbReference type="Gene3D" id="3.30.565.10">
    <property type="entry name" value="Histidine kinase-like ATPase, C-terminal domain"/>
    <property type="match status" value="1"/>
</dbReference>
<gene>
    <name evidence="6" type="ORF">SAMN04488033_11681</name>
</gene>
<dbReference type="PANTHER" id="PTHR24421">
    <property type="entry name" value="NITRATE/NITRITE SENSOR PROTEIN NARX-RELATED"/>
    <property type="match status" value="1"/>
</dbReference>
<evidence type="ECO:0000313" key="7">
    <source>
        <dbReference type="Proteomes" id="UP000199116"/>
    </source>
</evidence>
<feature type="domain" description="Histidine kinase" evidence="5">
    <location>
        <begin position="572"/>
        <end position="657"/>
    </location>
</feature>
<dbReference type="SUPFAM" id="SSF55874">
    <property type="entry name" value="ATPase domain of HSP90 chaperone/DNA topoisomerase II/histidine kinase"/>
    <property type="match status" value="1"/>
</dbReference>
<proteinExistence type="predicted"/>
<organism evidence="6 7">
    <name type="scientific">Salegentibacter agarivorans</name>
    <dbReference type="NCBI Taxonomy" id="345907"/>
    <lineage>
        <taxon>Bacteria</taxon>
        <taxon>Pseudomonadati</taxon>
        <taxon>Bacteroidota</taxon>
        <taxon>Flavobacteriia</taxon>
        <taxon>Flavobacteriales</taxon>
        <taxon>Flavobacteriaceae</taxon>
        <taxon>Salegentibacter</taxon>
    </lineage>
</organism>
<dbReference type="InterPro" id="IPR019734">
    <property type="entry name" value="TPR_rpt"/>
</dbReference>
<dbReference type="GO" id="GO:0000160">
    <property type="term" value="P:phosphorelay signal transduction system"/>
    <property type="evidence" value="ECO:0007669"/>
    <property type="project" value="UniProtKB-KW"/>
</dbReference>
<dbReference type="InterPro" id="IPR011990">
    <property type="entry name" value="TPR-like_helical_dom_sf"/>
</dbReference>
<keyword evidence="4" id="KW-0812">Transmembrane</keyword>
<evidence type="ECO:0000256" key="3">
    <source>
        <dbReference type="ARBA" id="ARBA00023012"/>
    </source>
</evidence>
<dbReference type="SUPFAM" id="SSF48452">
    <property type="entry name" value="TPR-like"/>
    <property type="match status" value="2"/>
</dbReference>
<protein>
    <recommendedName>
        <fullName evidence="5">Histidine kinase domain-containing protein</fullName>
    </recommendedName>
</protein>
<name>A0A1I2N3C8_9FLAO</name>
<keyword evidence="2" id="KW-0418">Kinase</keyword>
<evidence type="ECO:0000256" key="4">
    <source>
        <dbReference type="SAM" id="Phobius"/>
    </source>
</evidence>
<dbReference type="EMBL" id="FOOH01000016">
    <property type="protein sequence ID" value="SFF95901.1"/>
    <property type="molecule type" value="Genomic_DNA"/>
</dbReference>
<sequence length="657" mass="76337">MLGCYFLVAFFIYFRFMNLRPLLHTYSILCFFLLCSCTNEKMSSEPSEQIRTDSSFTYFEKGKNSKEIRKKIFNFNKALQSIAGKSDTLYPLLLDYKIYYHKRLKEYDSAFIFADSLERLATFKKDTEWLALALYRKAVINRDLDNQEKAFLYAFEARKRYLQLGDSTKAARRSLEMAIAQNRMQDYTGSQESAIEALRHLNKEKDLQYLSSAHNIIAIAYRNQGFYKDALKEYENALRYASNLDDSLTYKNNIGLVYRDLENYEKAISIFKESYSKVSENDYSSKARYLNNLEFTKWLENNDKDVSPGLLKALEWRKSSNDHTGIVSSYENLAKYYEKANKNLALKYSEKWLNTGKENSNLQAQIDALKQLLKINPGDRDYISDYIQLSDSLKKINLRAKNTFAKIKFDEERKQQQISSLEASAAVQALENQKIRTRNYILIFIAILAITLAIFIVYYLREKHKKEKIRETHKTETRISKKIHDELANDVYNVMSSLEAIAPAETMDRIEHIYNRTRNISRENNEINTGEGYLDQLVSSLSSNCPRDARLILSGEKTIAWNDLNTEKKLVIYRVLQEIMVNMNKHSKASLVAIIFSSEKNLLKIQYSDNGIGVKKESLKSGNGIQNMENRIFSINGKLKFDTEQENGLKILIQIPI</sequence>
<dbReference type="InterPro" id="IPR050482">
    <property type="entry name" value="Sensor_HK_TwoCompSys"/>
</dbReference>
<dbReference type="GO" id="GO:0016301">
    <property type="term" value="F:kinase activity"/>
    <property type="evidence" value="ECO:0007669"/>
    <property type="project" value="UniProtKB-KW"/>
</dbReference>
<dbReference type="SMART" id="SM00028">
    <property type="entry name" value="TPR"/>
    <property type="match status" value="2"/>
</dbReference>